<evidence type="ECO:0000259" key="7">
    <source>
        <dbReference type="Pfam" id="PF01094"/>
    </source>
</evidence>
<evidence type="ECO:0000256" key="1">
    <source>
        <dbReference type="ARBA" id="ARBA00004370"/>
    </source>
</evidence>
<comment type="caution">
    <text evidence="8">The sequence shown here is derived from an EMBL/GenBank/DDBJ whole genome shotgun (WGS) entry which is preliminary data.</text>
</comment>
<dbReference type="PANTHER" id="PTHR44755">
    <property type="entry name" value="NATRIURETIC PEPTIDE RECEPTOR 3-RELATED"/>
    <property type="match status" value="1"/>
</dbReference>
<gene>
    <name evidence="8" type="ORF">ElyMa_001457900</name>
</gene>
<evidence type="ECO:0000313" key="9">
    <source>
        <dbReference type="Proteomes" id="UP000762676"/>
    </source>
</evidence>
<keyword evidence="8" id="KW-0675">Receptor</keyword>
<feature type="region of interest" description="Disordered" evidence="5">
    <location>
        <begin position="21"/>
        <end position="47"/>
    </location>
</feature>
<feature type="signal peptide" evidence="6">
    <location>
        <begin position="1"/>
        <end position="21"/>
    </location>
</feature>
<keyword evidence="4" id="KW-0472">Membrane</keyword>
<dbReference type="EMBL" id="BMAT01002869">
    <property type="protein sequence ID" value="GFS15816.1"/>
    <property type="molecule type" value="Genomic_DNA"/>
</dbReference>
<keyword evidence="9" id="KW-1185">Reference proteome</keyword>
<evidence type="ECO:0000256" key="2">
    <source>
        <dbReference type="ARBA" id="ARBA00022692"/>
    </source>
</evidence>
<protein>
    <submittedName>
        <fullName evidence="8">Atrial natriuretic peptide receptor 1</fullName>
    </submittedName>
</protein>
<dbReference type="AlphaFoldDB" id="A0AAV4J5B3"/>
<dbReference type="SUPFAM" id="SSF53822">
    <property type="entry name" value="Periplasmic binding protein-like I"/>
    <property type="match status" value="1"/>
</dbReference>
<evidence type="ECO:0000256" key="3">
    <source>
        <dbReference type="ARBA" id="ARBA00022989"/>
    </source>
</evidence>
<keyword evidence="3" id="KW-1133">Transmembrane helix</keyword>
<dbReference type="PANTHER" id="PTHR44755:SF11">
    <property type="entry name" value="ATRIAL NATRIURETIC PEPTIDE RECEPTOR 3 ISOFORM X1"/>
    <property type="match status" value="1"/>
</dbReference>
<dbReference type="GO" id="GO:0016020">
    <property type="term" value="C:membrane"/>
    <property type="evidence" value="ECO:0007669"/>
    <property type="project" value="UniProtKB-SubCell"/>
</dbReference>
<dbReference type="InterPro" id="IPR028082">
    <property type="entry name" value="Peripla_BP_I"/>
</dbReference>
<sequence>MAVRMSLAILAVLTTLPSASHQNTHCSCAEPYSREPGTDVIDGDDPDSEGGNGDGLVVYLAALVPHNMSHPFSLARARPAVDVAVLQLQKRGIFKRDTIKVIYKDSACSTTTGPLAAFHLWSSRRVHVFLGPVCDFPVAAVARFSKVWNIPVLSPGAFAHDFGIDKTGEEFTKCRVRSEGWQPSISILLCSRPSVSYLHSLSTQTIPLHRPSSSFLAFPVFSTLSLDFPL</sequence>
<comment type="subcellular location">
    <subcellularLocation>
        <location evidence="1">Membrane</location>
    </subcellularLocation>
</comment>
<keyword evidence="6" id="KW-0732">Signal</keyword>
<organism evidence="8 9">
    <name type="scientific">Elysia marginata</name>
    <dbReference type="NCBI Taxonomy" id="1093978"/>
    <lineage>
        <taxon>Eukaryota</taxon>
        <taxon>Metazoa</taxon>
        <taxon>Spiralia</taxon>
        <taxon>Lophotrochozoa</taxon>
        <taxon>Mollusca</taxon>
        <taxon>Gastropoda</taxon>
        <taxon>Heterobranchia</taxon>
        <taxon>Euthyneura</taxon>
        <taxon>Panpulmonata</taxon>
        <taxon>Sacoglossa</taxon>
        <taxon>Placobranchoidea</taxon>
        <taxon>Plakobranchidae</taxon>
        <taxon>Elysia</taxon>
    </lineage>
</organism>
<keyword evidence="2" id="KW-0812">Transmembrane</keyword>
<dbReference type="Gene3D" id="3.40.50.2300">
    <property type="match status" value="1"/>
</dbReference>
<feature type="chain" id="PRO_5043842486" evidence="6">
    <location>
        <begin position="22"/>
        <end position="230"/>
    </location>
</feature>
<accession>A0AAV4J5B3</accession>
<dbReference type="GO" id="GO:0007165">
    <property type="term" value="P:signal transduction"/>
    <property type="evidence" value="ECO:0007669"/>
    <property type="project" value="TreeGrafter"/>
</dbReference>
<evidence type="ECO:0000256" key="4">
    <source>
        <dbReference type="ARBA" id="ARBA00023136"/>
    </source>
</evidence>
<proteinExistence type="predicted"/>
<reference evidence="8 9" key="1">
    <citation type="journal article" date="2021" name="Elife">
        <title>Chloroplast acquisition without the gene transfer in kleptoplastic sea slugs, Plakobranchus ocellatus.</title>
        <authorList>
            <person name="Maeda T."/>
            <person name="Takahashi S."/>
            <person name="Yoshida T."/>
            <person name="Shimamura S."/>
            <person name="Takaki Y."/>
            <person name="Nagai Y."/>
            <person name="Toyoda A."/>
            <person name="Suzuki Y."/>
            <person name="Arimoto A."/>
            <person name="Ishii H."/>
            <person name="Satoh N."/>
            <person name="Nishiyama T."/>
            <person name="Hasebe M."/>
            <person name="Maruyama T."/>
            <person name="Minagawa J."/>
            <person name="Obokata J."/>
            <person name="Shigenobu S."/>
        </authorList>
    </citation>
    <scope>NUCLEOTIDE SEQUENCE [LARGE SCALE GENOMIC DNA]</scope>
</reference>
<evidence type="ECO:0000256" key="6">
    <source>
        <dbReference type="SAM" id="SignalP"/>
    </source>
</evidence>
<evidence type="ECO:0000256" key="5">
    <source>
        <dbReference type="SAM" id="MobiDB-lite"/>
    </source>
</evidence>
<dbReference type="Proteomes" id="UP000762676">
    <property type="component" value="Unassembled WGS sequence"/>
</dbReference>
<feature type="domain" description="Receptor ligand binding region" evidence="7">
    <location>
        <begin position="77"/>
        <end position="160"/>
    </location>
</feature>
<dbReference type="InterPro" id="IPR052612">
    <property type="entry name" value="ANP_Clearance_Receptor"/>
</dbReference>
<dbReference type="GO" id="GO:0038023">
    <property type="term" value="F:signaling receptor activity"/>
    <property type="evidence" value="ECO:0007669"/>
    <property type="project" value="TreeGrafter"/>
</dbReference>
<name>A0AAV4J5B3_9GAST</name>
<dbReference type="GO" id="GO:0017046">
    <property type="term" value="F:peptide hormone binding"/>
    <property type="evidence" value="ECO:0007669"/>
    <property type="project" value="TreeGrafter"/>
</dbReference>
<evidence type="ECO:0000313" key="8">
    <source>
        <dbReference type="EMBL" id="GFS15816.1"/>
    </source>
</evidence>
<dbReference type="Pfam" id="PF01094">
    <property type="entry name" value="ANF_receptor"/>
    <property type="match status" value="1"/>
</dbReference>
<dbReference type="InterPro" id="IPR001828">
    <property type="entry name" value="ANF_lig-bd_rcpt"/>
</dbReference>